<accession>A0A7H9AUW6</accession>
<organism evidence="2 3">
    <name type="scientific">Costertonia aggregata</name>
    <dbReference type="NCBI Taxonomy" id="343403"/>
    <lineage>
        <taxon>Bacteria</taxon>
        <taxon>Pseudomonadati</taxon>
        <taxon>Bacteroidota</taxon>
        <taxon>Flavobacteriia</taxon>
        <taxon>Flavobacteriales</taxon>
        <taxon>Flavobacteriaceae</taxon>
        <taxon>Costertonia</taxon>
    </lineage>
</organism>
<dbReference type="EMBL" id="CP058595">
    <property type="protein sequence ID" value="QLG47236.1"/>
    <property type="molecule type" value="Genomic_DNA"/>
</dbReference>
<keyword evidence="3" id="KW-1185">Reference proteome</keyword>
<reference evidence="2 3" key="1">
    <citation type="journal article" date="2006" name="Int. J. Syst. Evol. Microbiol.">
        <title>Costertonia aggregata gen. nov., sp. nov., a mesophilic marine bacterium of the family Flavobacteriaceae, isolated from a mature biofilm.</title>
        <authorList>
            <person name="Kwon K.K."/>
            <person name="Lee Y.K."/>
            <person name="Lee H.K."/>
        </authorList>
    </citation>
    <scope>NUCLEOTIDE SEQUENCE [LARGE SCALE GENOMIC DNA]</scope>
    <source>
        <strain evidence="2 3">KCCM 42265</strain>
    </source>
</reference>
<dbReference type="InterPro" id="IPR013783">
    <property type="entry name" value="Ig-like_fold"/>
</dbReference>
<evidence type="ECO:0000256" key="1">
    <source>
        <dbReference type="SAM" id="MobiDB-lite"/>
    </source>
</evidence>
<dbReference type="SUPFAM" id="SSF48726">
    <property type="entry name" value="Immunoglobulin"/>
    <property type="match status" value="1"/>
</dbReference>
<evidence type="ECO:0000313" key="2">
    <source>
        <dbReference type="EMBL" id="QLG47236.1"/>
    </source>
</evidence>
<proteinExistence type="predicted"/>
<dbReference type="Pfam" id="PF13585">
    <property type="entry name" value="CHU_C"/>
    <property type="match status" value="1"/>
</dbReference>
<feature type="compositionally biased region" description="Low complexity" evidence="1">
    <location>
        <begin position="12"/>
        <end position="23"/>
    </location>
</feature>
<feature type="compositionally biased region" description="Polar residues" evidence="1">
    <location>
        <begin position="1"/>
        <end position="11"/>
    </location>
</feature>
<protein>
    <submittedName>
        <fullName evidence="2">Gliding motility-associated C-terminal domain-containing protein</fullName>
    </submittedName>
</protein>
<evidence type="ECO:0000313" key="3">
    <source>
        <dbReference type="Proteomes" id="UP000509302"/>
    </source>
</evidence>
<dbReference type="InterPro" id="IPR036179">
    <property type="entry name" value="Ig-like_dom_sf"/>
</dbReference>
<gene>
    <name evidence="2" type="ORF">HYG79_07920</name>
</gene>
<feature type="region of interest" description="Disordered" evidence="1">
    <location>
        <begin position="1"/>
        <end position="29"/>
    </location>
</feature>
<name>A0A7H9AUW6_9FLAO</name>
<sequence length="735" mass="78648">MGTSQTYSQTLNAPTAAPNQTPPIGSTPWSSACASSTFNDYWVNFKWTPPVVNSGNEFILELSDASGDFSNPIELAKDGTKNTSFDFFFQFTLPTDTRGEGYKMRVRSTDPAIIGAESEAFAMYYKDFDSPSLISEDGNGTIPPGGAIQICDGASIVLAPHNIPAANTYQYNWYRSGTLLAEKSFELTVNQVGMYQVEVDYGTCSISGGGTLSNIIDVTLGSSLGLAINPPSKTDLCSGETASLQANITGQGLTYTWFKDGAAITSPTVDADTYIVDASVAGFEGDYTVEISGPDTCLELSSAITITNAGIFTVTRSNPENMVLLPSQPLNLSVTTTAGTPVYQWYRNGSAISGANAASLEVSQEGTYYAEVSQSGGACASTAINSETTTVVSPASFVLVADYASTYAACENPSIVLEVETINAVATDGTVTDVTSDLISSFTYQWKKDGVAIPGATSSNISLTDITENGNYEVDGEITTYTATSNPLPVQLIVNETLTITSTGVVSCGPSEIITMTTTTDLTGQSFDWFRNGTNLNNGDAVLNITEPGTYQLVLDRNGCPLRSNEIIVSPLDPALISLDSDTDVIFPEGTTRTVTASGGTAYQWFDANNVAISNSSSVTLTEEGEYTLLANIDNCQITRQLTVTYQDTFRVPNVITVNGDGINDQWVIPNTYSNDPEVNVIIYNGNGEEVFNEFDYQNNWPASSVTFQKQNMVFYYTIRNANETLKQGTITVIR</sequence>
<dbReference type="Proteomes" id="UP000509302">
    <property type="component" value="Chromosome"/>
</dbReference>
<dbReference type="AlphaFoldDB" id="A0A7H9AUW6"/>
<dbReference type="Gene3D" id="2.60.40.10">
    <property type="entry name" value="Immunoglobulins"/>
    <property type="match status" value="3"/>
</dbReference>
<dbReference type="KEGG" id="cagg:HYG79_07920"/>